<dbReference type="OrthoDB" id="1490006at2"/>
<dbReference type="Proteomes" id="UP000321080">
    <property type="component" value="Unassembled WGS sequence"/>
</dbReference>
<keyword evidence="2" id="KW-0472">Membrane</keyword>
<dbReference type="PROSITE" id="PS51779">
    <property type="entry name" value="POTRA"/>
    <property type="match status" value="1"/>
</dbReference>
<dbReference type="EMBL" id="VRKQ01000010">
    <property type="protein sequence ID" value="TXG36615.1"/>
    <property type="molecule type" value="Genomic_DNA"/>
</dbReference>
<dbReference type="Gene3D" id="3.10.20.310">
    <property type="entry name" value="membrane protein fhac"/>
    <property type="match status" value="1"/>
</dbReference>
<evidence type="ECO:0000256" key="3">
    <source>
        <dbReference type="SAM" id="SignalP"/>
    </source>
</evidence>
<sequence length="421" mass="48472">MIQKYFYCVLFLLVCSLSFSQNNVVADIKVQGNKRLKTSFVKKIASVKPNMPLDSLRLDEDMETLKRLPSVSHAYYHVYKTDEGSYDIVYNIEESFTLIPSPSIYTTNNDEFAFRIGLTEFNLLGRNIGLGAFYQHDVYDSYAVNFRAPFLFSRRFGLAFNYQDLTTLEPVFFNNDSADYKYNNESVELLGLYKIDFKNRVEVGANYFTENYSYVSGATDPNVPQGLNVHKWLAKFIYEHNNLKYHYQYVSGFRNVFNFQYVTSTNDMLPDFHIAWDDLFYFKRIGTKGNWANRMRIGISTNDKTPFAPFSVDNNINIRGVGNTIDRGTGSIVFNTEYRHTLVDKHNIVLQSNVFVDSGTWRLPGGSLSNFTDSNNIKVYTGLGFRVIHKKIFNAIFRLDYGVGLTQDATRGIVFGIGQYF</sequence>
<gene>
    <name evidence="5" type="ORF">FUA22_08490</name>
</gene>
<dbReference type="AlphaFoldDB" id="A0A5C7GH79"/>
<name>A0A5C7GH79_9FLAO</name>
<feature type="chain" id="PRO_5022731807" evidence="3">
    <location>
        <begin position="21"/>
        <end position="421"/>
    </location>
</feature>
<dbReference type="GO" id="GO:0019867">
    <property type="term" value="C:outer membrane"/>
    <property type="evidence" value="ECO:0007669"/>
    <property type="project" value="InterPro"/>
</dbReference>
<dbReference type="InterPro" id="IPR010827">
    <property type="entry name" value="BamA/TamA_POTRA"/>
</dbReference>
<dbReference type="Pfam" id="PF07244">
    <property type="entry name" value="POTRA"/>
    <property type="match status" value="1"/>
</dbReference>
<accession>A0A5C7GH79</accession>
<reference evidence="5 6" key="1">
    <citation type="submission" date="2019-08" db="EMBL/GenBank/DDBJ databases">
        <title>Seonamhaeicola sediminis sp. nov., isolated from marine sediment.</title>
        <authorList>
            <person name="Cao W.R."/>
        </authorList>
    </citation>
    <scope>NUCLEOTIDE SEQUENCE [LARGE SCALE GENOMIC DNA]</scope>
    <source>
        <strain evidence="5 6">1505</strain>
    </source>
</reference>
<comment type="caution">
    <text evidence="5">The sequence shown here is derived from an EMBL/GenBank/DDBJ whole genome shotgun (WGS) entry which is preliminary data.</text>
</comment>
<protein>
    <submittedName>
        <fullName evidence="5">Outer membrane protein assembly factor</fullName>
    </submittedName>
</protein>
<evidence type="ECO:0000313" key="5">
    <source>
        <dbReference type="EMBL" id="TXG36615.1"/>
    </source>
</evidence>
<organism evidence="5 6">
    <name type="scientific">Seonamhaeicola maritimus</name>
    <dbReference type="NCBI Taxonomy" id="2591822"/>
    <lineage>
        <taxon>Bacteria</taxon>
        <taxon>Pseudomonadati</taxon>
        <taxon>Bacteroidota</taxon>
        <taxon>Flavobacteriia</taxon>
        <taxon>Flavobacteriales</taxon>
        <taxon>Flavobacteriaceae</taxon>
    </lineage>
</organism>
<evidence type="ECO:0000256" key="2">
    <source>
        <dbReference type="ARBA" id="ARBA00023136"/>
    </source>
</evidence>
<keyword evidence="6" id="KW-1185">Reference proteome</keyword>
<feature type="signal peptide" evidence="3">
    <location>
        <begin position="1"/>
        <end position="20"/>
    </location>
</feature>
<dbReference type="InterPro" id="IPR034746">
    <property type="entry name" value="POTRA"/>
</dbReference>
<comment type="subcellular location">
    <subcellularLocation>
        <location evidence="1">Membrane</location>
    </subcellularLocation>
</comment>
<dbReference type="RefSeq" id="WP_147767540.1">
    <property type="nucleotide sequence ID" value="NZ_VRKQ01000010.1"/>
</dbReference>
<evidence type="ECO:0000256" key="1">
    <source>
        <dbReference type="ARBA" id="ARBA00004370"/>
    </source>
</evidence>
<keyword evidence="3" id="KW-0732">Signal</keyword>
<evidence type="ECO:0000313" key="6">
    <source>
        <dbReference type="Proteomes" id="UP000321080"/>
    </source>
</evidence>
<proteinExistence type="predicted"/>
<feature type="domain" description="POTRA" evidence="4">
    <location>
        <begin position="23"/>
        <end position="95"/>
    </location>
</feature>
<evidence type="ECO:0000259" key="4">
    <source>
        <dbReference type="PROSITE" id="PS51779"/>
    </source>
</evidence>